<keyword evidence="4" id="KW-0735">Signal-anchor</keyword>
<feature type="domain" description="Exostosin GT47" evidence="6">
    <location>
        <begin position="64"/>
        <end position="401"/>
    </location>
</feature>
<keyword evidence="3" id="KW-0808">Transferase</keyword>
<dbReference type="InterPro" id="IPR040911">
    <property type="entry name" value="Exostosin_GT47"/>
</dbReference>
<evidence type="ECO:0000256" key="5">
    <source>
        <dbReference type="ARBA" id="ARBA00023034"/>
    </source>
</evidence>
<evidence type="ECO:0000259" key="6">
    <source>
        <dbReference type="Pfam" id="PF03016"/>
    </source>
</evidence>
<dbReference type="Pfam" id="PF03016">
    <property type="entry name" value="Exostosin_GT47"/>
    <property type="match status" value="1"/>
</dbReference>
<comment type="subcellular location">
    <subcellularLocation>
        <location evidence="1">Golgi apparatus membrane</location>
        <topology evidence="1">Single-pass type II membrane protein</topology>
    </subcellularLocation>
</comment>
<dbReference type="Proteomes" id="UP001630127">
    <property type="component" value="Unassembled WGS sequence"/>
</dbReference>
<keyword evidence="3" id="KW-0328">Glycosyltransferase</keyword>
<name>A0ABD3A298_9GENT</name>
<dbReference type="PANTHER" id="PTHR11062">
    <property type="entry name" value="EXOSTOSIN HEPARAN SULFATE GLYCOSYLTRANSFERASE -RELATED"/>
    <property type="match status" value="1"/>
</dbReference>
<organism evidence="7 8">
    <name type="scientific">Cinchona calisaya</name>
    <dbReference type="NCBI Taxonomy" id="153742"/>
    <lineage>
        <taxon>Eukaryota</taxon>
        <taxon>Viridiplantae</taxon>
        <taxon>Streptophyta</taxon>
        <taxon>Embryophyta</taxon>
        <taxon>Tracheophyta</taxon>
        <taxon>Spermatophyta</taxon>
        <taxon>Magnoliopsida</taxon>
        <taxon>eudicotyledons</taxon>
        <taxon>Gunneridae</taxon>
        <taxon>Pentapetalae</taxon>
        <taxon>asterids</taxon>
        <taxon>lamiids</taxon>
        <taxon>Gentianales</taxon>
        <taxon>Rubiaceae</taxon>
        <taxon>Cinchonoideae</taxon>
        <taxon>Cinchoneae</taxon>
        <taxon>Cinchona</taxon>
    </lineage>
</organism>
<evidence type="ECO:0000256" key="1">
    <source>
        <dbReference type="ARBA" id="ARBA00004323"/>
    </source>
</evidence>
<dbReference type="EMBL" id="JBJUIK010000006">
    <property type="protein sequence ID" value="KAL3525643.1"/>
    <property type="molecule type" value="Genomic_DNA"/>
</dbReference>
<keyword evidence="8" id="KW-1185">Reference proteome</keyword>
<evidence type="ECO:0000256" key="3">
    <source>
        <dbReference type="ARBA" id="ARBA00022676"/>
    </source>
</evidence>
<evidence type="ECO:0000313" key="7">
    <source>
        <dbReference type="EMBL" id="KAL3525643.1"/>
    </source>
</evidence>
<protein>
    <recommendedName>
        <fullName evidence="6">Exostosin GT47 domain-containing protein</fullName>
    </recommendedName>
</protein>
<dbReference type="AlphaFoldDB" id="A0ABD3A298"/>
<sequence length="461" mass="53295">MQTFARFSTSKRNFLDKPKNRRAWLFAALLLPIFILLTCTSAPSHYHSFRRLQQSFRAPENGMCKYGTVYVYDLPPIFNKKLLDNCHDLDPWNSLCKALSNNGFGPKATGLGGIIPKELASSWYWTHIFAGEVIVHTRISNYKCRTSDPDSATAFYIPFYAGLATAKYFYGNFSARERDSPCESLLEWVTNQPSWKRSKGSDHFIMLGRMSWDFRRNTDEKWGSSFLLMHPMTQMLKLSIERSPWDRSDISVPYPTGFHPKSKVVLDNWLKFVRTRNRSKLFTYVGGKRKKIKSDFRVLLLDQCLKEPDSCKAVDCTETPCSEGSPAVLESFLDSNFCLQPRGDAHTRKSTFDCMLAGSIPVFFWKRSIYGQYEWFLRDDPERFSVFIHENQVRNGTSIKKILEGYGVEEIQMMRERITNLIPRIVYAMDGDDGENTMKDAFDIAIEGVVRRLKEQKLSQQ</sequence>
<gene>
    <name evidence="7" type="ORF">ACH5RR_014015</name>
</gene>
<evidence type="ECO:0000313" key="8">
    <source>
        <dbReference type="Proteomes" id="UP001630127"/>
    </source>
</evidence>
<accession>A0ABD3A298</accession>
<proteinExistence type="inferred from homology"/>
<keyword evidence="4" id="KW-0812">Transmembrane</keyword>
<evidence type="ECO:0000256" key="4">
    <source>
        <dbReference type="ARBA" id="ARBA00022968"/>
    </source>
</evidence>
<reference evidence="7 8" key="1">
    <citation type="submission" date="2024-11" db="EMBL/GenBank/DDBJ databases">
        <title>A near-complete genome assembly of Cinchona calisaya.</title>
        <authorList>
            <person name="Lian D.C."/>
            <person name="Zhao X.W."/>
            <person name="Wei L."/>
        </authorList>
    </citation>
    <scope>NUCLEOTIDE SEQUENCE [LARGE SCALE GENOMIC DNA]</scope>
    <source>
        <tissue evidence="7">Nenye</tissue>
    </source>
</reference>
<dbReference type="InterPro" id="IPR004263">
    <property type="entry name" value="Exostosin"/>
</dbReference>
<dbReference type="PANTHER" id="PTHR11062:SF214">
    <property type="entry name" value="XYLOGLUCAN GALACTOSYLTRANSFERASE XLT2"/>
    <property type="match status" value="1"/>
</dbReference>
<dbReference type="GO" id="GO:0000139">
    <property type="term" value="C:Golgi membrane"/>
    <property type="evidence" value="ECO:0007669"/>
    <property type="project" value="UniProtKB-SubCell"/>
</dbReference>
<dbReference type="GO" id="GO:0016757">
    <property type="term" value="F:glycosyltransferase activity"/>
    <property type="evidence" value="ECO:0007669"/>
    <property type="project" value="UniProtKB-KW"/>
</dbReference>
<comment type="caution">
    <text evidence="7">The sequence shown here is derived from an EMBL/GenBank/DDBJ whole genome shotgun (WGS) entry which is preliminary data.</text>
</comment>
<keyword evidence="5" id="KW-0333">Golgi apparatus</keyword>
<evidence type="ECO:0000256" key="2">
    <source>
        <dbReference type="ARBA" id="ARBA00010271"/>
    </source>
</evidence>
<comment type="similarity">
    <text evidence="2">Belongs to the glycosyltransferase 47 family.</text>
</comment>